<keyword evidence="2" id="KW-1185">Reference proteome</keyword>
<accession>A8FVK5</accession>
<dbReference type="AlphaFoldDB" id="A8FVK5"/>
<dbReference type="Proteomes" id="UP000002015">
    <property type="component" value="Chromosome"/>
</dbReference>
<dbReference type="KEGG" id="sse:Ssed_2269"/>
<dbReference type="EMBL" id="CP000821">
    <property type="protein sequence ID" value="ABV36878.1"/>
    <property type="molecule type" value="Genomic_DNA"/>
</dbReference>
<protein>
    <submittedName>
        <fullName evidence="1">Uncharacterized protein</fullName>
    </submittedName>
</protein>
<dbReference type="HOGENOM" id="CLU_1712036_0_0_6"/>
<name>A8FVK5_SHESH</name>
<proteinExistence type="predicted"/>
<gene>
    <name evidence="1" type="ordered locus">Ssed_2269</name>
</gene>
<reference evidence="1 2" key="1">
    <citation type="submission" date="2007-08" db="EMBL/GenBank/DDBJ databases">
        <title>Complete sequence of Shewanella sediminis HAW-EB3.</title>
        <authorList>
            <consortium name="US DOE Joint Genome Institute"/>
            <person name="Copeland A."/>
            <person name="Lucas S."/>
            <person name="Lapidus A."/>
            <person name="Barry K."/>
            <person name="Glavina del Rio T."/>
            <person name="Dalin E."/>
            <person name="Tice H."/>
            <person name="Pitluck S."/>
            <person name="Chertkov O."/>
            <person name="Brettin T."/>
            <person name="Bruce D."/>
            <person name="Detter J.C."/>
            <person name="Han C."/>
            <person name="Schmutz J."/>
            <person name="Larimer F."/>
            <person name="Land M."/>
            <person name="Hauser L."/>
            <person name="Kyrpides N."/>
            <person name="Kim E."/>
            <person name="Zhao J.-S."/>
            <person name="Richardson P."/>
        </authorList>
    </citation>
    <scope>NUCLEOTIDE SEQUENCE [LARGE SCALE GENOMIC DNA]</scope>
    <source>
        <strain evidence="1 2">HAW-EB3</strain>
    </source>
</reference>
<dbReference type="STRING" id="425104.Ssed_2269"/>
<evidence type="ECO:0000313" key="1">
    <source>
        <dbReference type="EMBL" id="ABV36878.1"/>
    </source>
</evidence>
<organism evidence="1 2">
    <name type="scientific">Shewanella sediminis (strain HAW-EB3)</name>
    <dbReference type="NCBI Taxonomy" id="425104"/>
    <lineage>
        <taxon>Bacteria</taxon>
        <taxon>Pseudomonadati</taxon>
        <taxon>Pseudomonadota</taxon>
        <taxon>Gammaproteobacteria</taxon>
        <taxon>Alteromonadales</taxon>
        <taxon>Shewanellaceae</taxon>
        <taxon>Shewanella</taxon>
    </lineage>
</organism>
<dbReference type="RefSeq" id="WP_012142613.1">
    <property type="nucleotide sequence ID" value="NC_009831.1"/>
</dbReference>
<evidence type="ECO:0000313" key="2">
    <source>
        <dbReference type="Proteomes" id="UP000002015"/>
    </source>
</evidence>
<sequence length="153" mass="18462">MAANHTDRNKIYRELFEYCDFEEFDYDSDSGLTGQLFDGTYFEIELDWNTSKYIYTCYPEPGLEIFFVAETDEDAEFELMRWKYTGEAMKVYRSPYWFYKRGKKLRHQLTYFDKEFRKFCDCVEKGGCHKLYQERADALIGEFETADVELIIE</sequence>